<evidence type="ECO:0000256" key="7">
    <source>
        <dbReference type="ARBA" id="ARBA00022917"/>
    </source>
</evidence>
<dbReference type="InterPro" id="IPR018165">
    <property type="entry name" value="Ala-tRNA-synth_IIc_core"/>
</dbReference>
<keyword evidence="4" id="KW-0547">Nucleotide-binding</keyword>
<comment type="caution">
    <text evidence="10">The sequence shown here is derived from an EMBL/GenBank/DDBJ whole genome shotgun (WGS) entry which is preliminary data.</text>
</comment>
<dbReference type="PANTHER" id="PTHR11777">
    <property type="entry name" value="ALANYL-TRNA SYNTHETASE"/>
    <property type="match status" value="1"/>
</dbReference>
<gene>
    <name evidence="10" type="ORF">POPTR_007G070501v4</name>
</gene>
<dbReference type="SUPFAM" id="SSF55186">
    <property type="entry name" value="ThrRS/AlaRS common domain"/>
    <property type="match status" value="1"/>
</dbReference>
<dbReference type="InterPro" id="IPR018164">
    <property type="entry name" value="Ala-tRNA-synth_IIc_N"/>
</dbReference>
<keyword evidence="7" id="KW-0648">Protein biosynthesis</keyword>
<dbReference type="InterPro" id="IPR018163">
    <property type="entry name" value="Thr/Ala-tRNA-synth_IIc_edit"/>
</dbReference>
<dbReference type="PROSITE" id="PS50860">
    <property type="entry name" value="AA_TRNA_LIGASE_II_ALA"/>
    <property type="match status" value="1"/>
</dbReference>
<organism evidence="10 11">
    <name type="scientific">Populus trichocarpa</name>
    <name type="common">Western balsam poplar</name>
    <name type="synonym">Populus balsamifera subsp. trichocarpa</name>
    <dbReference type="NCBI Taxonomy" id="3694"/>
    <lineage>
        <taxon>Eukaryota</taxon>
        <taxon>Viridiplantae</taxon>
        <taxon>Streptophyta</taxon>
        <taxon>Embryophyta</taxon>
        <taxon>Tracheophyta</taxon>
        <taxon>Spermatophyta</taxon>
        <taxon>Magnoliopsida</taxon>
        <taxon>eudicotyledons</taxon>
        <taxon>Gunneridae</taxon>
        <taxon>Pentapetalae</taxon>
        <taxon>rosids</taxon>
        <taxon>fabids</taxon>
        <taxon>Malpighiales</taxon>
        <taxon>Salicaceae</taxon>
        <taxon>Saliceae</taxon>
        <taxon>Populus</taxon>
    </lineage>
</organism>
<dbReference type="Pfam" id="PF01411">
    <property type="entry name" value="tRNA-synt_2c"/>
    <property type="match status" value="1"/>
</dbReference>
<reference evidence="10 11" key="1">
    <citation type="journal article" date="2006" name="Science">
        <title>The genome of black cottonwood, Populus trichocarpa (Torr. &amp; Gray).</title>
        <authorList>
            <person name="Tuskan G.A."/>
            <person name="Difazio S."/>
            <person name="Jansson S."/>
            <person name="Bohlmann J."/>
            <person name="Grigoriev I."/>
            <person name="Hellsten U."/>
            <person name="Putnam N."/>
            <person name="Ralph S."/>
            <person name="Rombauts S."/>
            <person name="Salamov A."/>
            <person name="Schein J."/>
            <person name="Sterck L."/>
            <person name="Aerts A."/>
            <person name="Bhalerao R.R."/>
            <person name="Bhalerao R.P."/>
            <person name="Blaudez D."/>
            <person name="Boerjan W."/>
            <person name="Brun A."/>
            <person name="Brunner A."/>
            <person name="Busov V."/>
            <person name="Campbell M."/>
            <person name="Carlson J."/>
            <person name="Chalot M."/>
            <person name="Chapman J."/>
            <person name="Chen G.L."/>
            <person name="Cooper D."/>
            <person name="Coutinho P.M."/>
            <person name="Couturier J."/>
            <person name="Covert S."/>
            <person name="Cronk Q."/>
            <person name="Cunningham R."/>
            <person name="Davis J."/>
            <person name="Degroeve S."/>
            <person name="Dejardin A."/>
            <person name="Depamphilis C."/>
            <person name="Detter J."/>
            <person name="Dirks B."/>
            <person name="Dubchak I."/>
            <person name="Duplessis S."/>
            <person name="Ehlting J."/>
            <person name="Ellis B."/>
            <person name="Gendler K."/>
            <person name="Goodstein D."/>
            <person name="Gribskov M."/>
            <person name="Grimwood J."/>
            <person name="Groover A."/>
            <person name="Gunter L."/>
            <person name="Hamberger B."/>
            <person name="Heinze B."/>
            <person name="Helariutta Y."/>
            <person name="Henrissat B."/>
            <person name="Holligan D."/>
            <person name="Holt R."/>
            <person name="Huang W."/>
            <person name="Islam-Faridi N."/>
            <person name="Jones S."/>
            <person name="Jones-Rhoades M."/>
            <person name="Jorgensen R."/>
            <person name="Joshi C."/>
            <person name="Kangasjarvi J."/>
            <person name="Karlsson J."/>
            <person name="Kelleher C."/>
            <person name="Kirkpatrick R."/>
            <person name="Kirst M."/>
            <person name="Kohler A."/>
            <person name="Kalluri U."/>
            <person name="Larimer F."/>
            <person name="Leebens-Mack J."/>
            <person name="Leple J.C."/>
            <person name="Locascio P."/>
            <person name="Lou Y."/>
            <person name="Lucas S."/>
            <person name="Martin F."/>
            <person name="Montanini B."/>
            <person name="Napoli C."/>
            <person name="Nelson D.R."/>
            <person name="Nelson C."/>
            <person name="Nieminen K."/>
            <person name="Nilsson O."/>
            <person name="Pereda V."/>
            <person name="Peter G."/>
            <person name="Philippe R."/>
            <person name="Pilate G."/>
            <person name="Poliakov A."/>
            <person name="Razumovskaya J."/>
            <person name="Richardson P."/>
            <person name="Rinaldi C."/>
            <person name="Ritland K."/>
            <person name="Rouze P."/>
            <person name="Ryaboy D."/>
            <person name="Schmutz J."/>
            <person name="Schrader J."/>
            <person name="Segerman B."/>
            <person name="Shin H."/>
            <person name="Siddiqui A."/>
            <person name="Sterky F."/>
            <person name="Terry A."/>
            <person name="Tsai C.J."/>
            <person name="Uberbacher E."/>
            <person name="Unneberg P."/>
            <person name="Vahala J."/>
            <person name="Wall K."/>
            <person name="Wessler S."/>
            <person name="Yang G."/>
            <person name="Yin T."/>
            <person name="Douglas C."/>
            <person name="Marra M."/>
            <person name="Sandberg G."/>
            <person name="Van de Peer Y."/>
            <person name="Rokhsar D."/>
        </authorList>
    </citation>
    <scope>NUCLEOTIDE SEQUENCE [LARGE SCALE GENOMIC DNA]</scope>
    <source>
        <strain evidence="11">cv. Nisqually</strain>
    </source>
</reference>
<dbReference type="EMBL" id="CM009296">
    <property type="protein sequence ID" value="PNT27534.2"/>
    <property type="molecule type" value="Genomic_DNA"/>
</dbReference>
<evidence type="ECO:0000256" key="5">
    <source>
        <dbReference type="ARBA" id="ARBA00022840"/>
    </source>
</evidence>
<accession>A0A2K1ZQI1</accession>
<evidence type="ECO:0000313" key="10">
    <source>
        <dbReference type="EMBL" id="PNT27534.2"/>
    </source>
</evidence>
<evidence type="ECO:0000313" key="11">
    <source>
        <dbReference type="Proteomes" id="UP000006729"/>
    </source>
</evidence>
<evidence type="ECO:0000256" key="4">
    <source>
        <dbReference type="ARBA" id="ARBA00022741"/>
    </source>
</evidence>
<dbReference type="GO" id="GO:0000049">
    <property type="term" value="F:tRNA binding"/>
    <property type="evidence" value="ECO:0007669"/>
    <property type="project" value="UniProtKB-KW"/>
</dbReference>
<dbReference type="SUPFAM" id="SSF101353">
    <property type="entry name" value="Putative anticodon-binding domain of alanyl-tRNA synthetase (AlaRS)"/>
    <property type="match status" value="1"/>
</dbReference>
<dbReference type="InterPro" id="IPR018162">
    <property type="entry name" value="Ala-tRNA-ligase_IIc_anticod-bd"/>
</dbReference>
<dbReference type="Proteomes" id="UP000006729">
    <property type="component" value="Chromosome 7"/>
</dbReference>
<evidence type="ECO:0000256" key="6">
    <source>
        <dbReference type="ARBA" id="ARBA00022884"/>
    </source>
</evidence>
<keyword evidence="3" id="KW-0436">Ligase</keyword>
<dbReference type="STRING" id="3694.A0A2K1ZQI1"/>
<dbReference type="GO" id="GO:0005737">
    <property type="term" value="C:cytoplasm"/>
    <property type="evidence" value="ECO:0007669"/>
    <property type="project" value="InterPro"/>
</dbReference>
<dbReference type="GO" id="GO:0004813">
    <property type="term" value="F:alanine-tRNA ligase activity"/>
    <property type="evidence" value="ECO:0007669"/>
    <property type="project" value="InterPro"/>
</dbReference>
<keyword evidence="11" id="KW-1185">Reference proteome</keyword>
<proteinExistence type="inferred from homology"/>
<dbReference type="InParanoid" id="A0A2K1ZQI1"/>
<keyword evidence="2" id="KW-0820">tRNA-binding</keyword>
<evidence type="ECO:0000256" key="1">
    <source>
        <dbReference type="ARBA" id="ARBA00008226"/>
    </source>
</evidence>
<keyword evidence="6" id="KW-0694">RNA-binding</keyword>
<evidence type="ECO:0000256" key="2">
    <source>
        <dbReference type="ARBA" id="ARBA00022555"/>
    </source>
</evidence>
<dbReference type="GO" id="GO:0006419">
    <property type="term" value="P:alanyl-tRNA aminoacylation"/>
    <property type="evidence" value="ECO:0007669"/>
    <property type="project" value="InterPro"/>
</dbReference>
<dbReference type="AlphaFoldDB" id="A0A2K1ZQI1"/>
<sequence>MTWFWIDNLLDVRQVTGEGDDKYLIATAEQPLCAYHQDDWIHPSQLPIRYAGCSSCFRKEAGAHGRDTLGIFRVHQFEKVEQFCITSPNGNDSWDMHEEMIKNSEEFCQELNIPYQVVAIVSGALNDAAAKKYDLEGWFPASNTYRELVSCSNCTDYQSRRLEIRYGQKKSEEQVKKQYCHLLNSTLTATERTICCILENYQKEDGVGIPEPLRKHMSGKEFLPFQNNPSIEGKGKKLKAWSFFPPSF</sequence>
<keyword evidence="8" id="KW-0030">Aminoacyl-tRNA synthetase</keyword>
<dbReference type="PANTHER" id="PTHR11777:SF9">
    <property type="entry name" value="ALANINE--TRNA LIGASE, CYTOPLASMIC"/>
    <property type="match status" value="1"/>
</dbReference>
<evidence type="ECO:0000256" key="8">
    <source>
        <dbReference type="ARBA" id="ARBA00023146"/>
    </source>
</evidence>
<dbReference type="GO" id="GO:0005524">
    <property type="term" value="F:ATP binding"/>
    <property type="evidence" value="ECO:0007669"/>
    <property type="project" value="UniProtKB-KW"/>
</dbReference>
<dbReference type="InterPro" id="IPR050058">
    <property type="entry name" value="Ala-tRNA_ligase"/>
</dbReference>
<protein>
    <recommendedName>
        <fullName evidence="9">Alanyl-transfer RNA synthetases family profile domain-containing protein</fullName>
    </recommendedName>
</protein>
<name>A0A2K1ZQI1_POPTR</name>
<evidence type="ECO:0000259" key="9">
    <source>
        <dbReference type="PROSITE" id="PS50860"/>
    </source>
</evidence>
<comment type="similarity">
    <text evidence="1">Belongs to the class-II aminoacyl-tRNA synthetase family.</text>
</comment>
<evidence type="ECO:0000256" key="3">
    <source>
        <dbReference type="ARBA" id="ARBA00022598"/>
    </source>
</evidence>
<keyword evidence="5" id="KW-0067">ATP-binding</keyword>